<keyword evidence="12 14" id="KW-0472">Membrane</keyword>
<evidence type="ECO:0000256" key="2">
    <source>
        <dbReference type="ARBA" id="ARBA00004771"/>
    </source>
</evidence>
<dbReference type="Proteomes" id="UP001432027">
    <property type="component" value="Unassembled WGS sequence"/>
</dbReference>
<feature type="non-terminal residue" evidence="15">
    <location>
        <position position="307"/>
    </location>
</feature>
<dbReference type="GO" id="GO:0019432">
    <property type="term" value="P:triglyceride biosynthetic process"/>
    <property type="evidence" value="ECO:0007669"/>
    <property type="project" value="TreeGrafter"/>
</dbReference>
<dbReference type="PANTHER" id="PTHR12317:SF0">
    <property type="entry name" value="ACYLTRANSFERASE"/>
    <property type="match status" value="1"/>
</dbReference>
<gene>
    <name evidence="15" type="ORF">PENTCL1PPCAC_15165</name>
</gene>
<keyword evidence="13" id="KW-0012">Acyltransferase</keyword>
<comment type="pathway">
    <text evidence="3">Lipid metabolism.</text>
</comment>
<keyword evidence="16" id="KW-1185">Reference proteome</keyword>
<evidence type="ECO:0000256" key="3">
    <source>
        <dbReference type="ARBA" id="ARBA00005189"/>
    </source>
</evidence>
<keyword evidence="7 14" id="KW-0812">Transmembrane</keyword>
<evidence type="ECO:0000256" key="4">
    <source>
        <dbReference type="ARBA" id="ARBA00005420"/>
    </source>
</evidence>
<sequence>LILIVLHSALYAHVFFFAPFVLSYLAWFFYSRRWPERGCMPSNFVRSNSFHWQWAGDYFNHRIVKTAELPADRNYIVGAHPHGLLCIGMTGSFASDMFGIREQYKGLKTWSVTLGGHFLLPLRRESLMWAGMGATSKQNLQLILRQKEKGQAVTIAIGGCNEGIMSAPGTHRLKLADRKGFVKVAMAEGADLVPMFHFGENDTYRPVHGICPKRLRNAQAHIVKNFGFCPPSLVGESMIGLPWGGLVPIRTHLETVIGEAIHVEKNTNPSQEEVDKMHTAYCEKLIELFETHKANYGVPPEQRIILY</sequence>
<evidence type="ECO:0000256" key="10">
    <source>
        <dbReference type="ARBA" id="ARBA00022989"/>
    </source>
</evidence>
<dbReference type="AlphaFoldDB" id="A0AAV5TBQ1"/>
<dbReference type="GO" id="GO:0004144">
    <property type="term" value="F:diacylglycerol O-acyltransferase activity"/>
    <property type="evidence" value="ECO:0007669"/>
    <property type="project" value="TreeGrafter"/>
</dbReference>
<protein>
    <recommendedName>
        <fullName evidence="14">Acyltransferase</fullName>
        <ecNumber evidence="14">2.3.1.-</ecNumber>
    </recommendedName>
</protein>
<keyword evidence="5" id="KW-0444">Lipid biosynthesis</keyword>
<evidence type="ECO:0000256" key="7">
    <source>
        <dbReference type="ARBA" id="ARBA00022692"/>
    </source>
</evidence>
<evidence type="ECO:0000256" key="11">
    <source>
        <dbReference type="ARBA" id="ARBA00023098"/>
    </source>
</evidence>
<name>A0AAV5TBQ1_9BILA</name>
<evidence type="ECO:0000256" key="8">
    <source>
        <dbReference type="ARBA" id="ARBA00022798"/>
    </source>
</evidence>
<evidence type="ECO:0000256" key="6">
    <source>
        <dbReference type="ARBA" id="ARBA00022679"/>
    </source>
</evidence>
<comment type="similarity">
    <text evidence="4 14">Belongs to the diacylglycerol acyltransferase family.</text>
</comment>
<keyword evidence="10 14" id="KW-1133">Transmembrane helix</keyword>
<keyword evidence="8" id="KW-0319">Glycerol metabolism</keyword>
<feature type="transmembrane region" description="Helical" evidence="14">
    <location>
        <begin position="12"/>
        <end position="30"/>
    </location>
</feature>
<keyword evidence="11" id="KW-0443">Lipid metabolism</keyword>
<evidence type="ECO:0000256" key="1">
    <source>
        <dbReference type="ARBA" id="ARBA00004477"/>
    </source>
</evidence>
<dbReference type="PANTHER" id="PTHR12317">
    <property type="entry name" value="DIACYLGLYCEROL O-ACYLTRANSFERASE"/>
    <property type="match status" value="1"/>
</dbReference>
<proteinExistence type="inferred from homology"/>
<dbReference type="GO" id="GO:0006071">
    <property type="term" value="P:glycerol metabolic process"/>
    <property type="evidence" value="ECO:0007669"/>
    <property type="project" value="UniProtKB-KW"/>
</dbReference>
<evidence type="ECO:0000256" key="5">
    <source>
        <dbReference type="ARBA" id="ARBA00022516"/>
    </source>
</evidence>
<evidence type="ECO:0000313" key="16">
    <source>
        <dbReference type="Proteomes" id="UP001432027"/>
    </source>
</evidence>
<evidence type="ECO:0000256" key="12">
    <source>
        <dbReference type="ARBA" id="ARBA00023136"/>
    </source>
</evidence>
<dbReference type="EC" id="2.3.1.-" evidence="14"/>
<evidence type="ECO:0000256" key="14">
    <source>
        <dbReference type="RuleBase" id="RU367023"/>
    </source>
</evidence>
<evidence type="ECO:0000313" key="15">
    <source>
        <dbReference type="EMBL" id="GMS92990.1"/>
    </source>
</evidence>
<dbReference type="EMBL" id="BTSX01000004">
    <property type="protein sequence ID" value="GMS92990.1"/>
    <property type="molecule type" value="Genomic_DNA"/>
</dbReference>
<feature type="non-terminal residue" evidence="15">
    <location>
        <position position="1"/>
    </location>
</feature>
<dbReference type="InterPro" id="IPR007130">
    <property type="entry name" value="DAGAT"/>
</dbReference>
<comment type="pathway">
    <text evidence="2">Glycerolipid metabolism; triacylglycerol biosynthesis.</text>
</comment>
<comment type="subcellular location">
    <subcellularLocation>
        <location evidence="1 14">Endoplasmic reticulum membrane</location>
        <topology evidence="1 14">Multi-pass membrane protein</topology>
    </subcellularLocation>
</comment>
<accession>A0AAV5TBQ1</accession>
<evidence type="ECO:0000256" key="9">
    <source>
        <dbReference type="ARBA" id="ARBA00022824"/>
    </source>
</evidence>
<comment type="caution">
    <text evidence="14">Lacks conserved residue(s) required for the propagation of feature annotation.</text>
</comment>
<comment type="caution">
    <text evidence="15">The sequence shown here is derived from an EMBL/GenBank/DDBJ whole genome shotgun (WGS) entry which is preliminary data.</text>
</comment>
<organism evidence="15 16">
    <name type="scientific">Pristionchus entomophagus</name>
    <dbReference type="NCBI Taxonomy" id="358040"/>
    <lineage>
        <taxon>Eukaryota</taxon>
        <taxon>Metazoa</taxon>
        <taxon>Ecdysozoa</taxon>
        <taxon>Nematoda</taxon>
        <taxon>Chromadorea</taxon>
        <taxon>Rhabditida</taxon>
        <taxon>Rhabditina</taxon>
        <taxon>Diplogasteromorpha</taxon>
        <taxon>Diplogasteroidea</taxon>
        <taxon>Neodiplogasteridae</taxon>
        <taxon>Pristionchus</taxon>
    </lineage>
</organism>
<evidence type="ECO:0000256" key="13">
    <source>
        <dbReference type="ARBA" id="ARBA00023315"/>
    </source>
</evidence>
<keyword evidence="6 14" id="KW-0808">Transferase</keyword>
<reference evidence="15" key="1">
    <citation type="submission" date="2023-10" db="EMBL/GenBank/DDBJ databases">
        <title>Genome assembly of Pristionchus species.</title>
        <authorList>
            <person name="Yoshida K."/>
            <person name="Sommer R.J."/>
        </authorList>
    </citation>
    <scope>NUCLEOTIDE SEQUENCE</scope>
    <source>
        <strain evidence="15">RS0144</strain>
    </source>
</reference>
<dbReference type="Pfam" id="PF03982">
    <property type="entry name" value="DAGAT"/>
    <property type="match status" value="1"/>
</dbReference>
<dbReference type="CDD" id="cd07987">
    <property type="entry name" value="LPLAT_MGAT-like"/>
    <property type="match status" value="1"/>
</dbReference>
<keyword evidence="9 14" id="KW-0256">Endoplasmic reticulum</keyword>
<dbReference type="GO" id="GO:0005789">
    <property type="term" value="C:endoplasmic reticulum membrane"/>
    <property type="evidence" value="ECO:0007669"/>
    <property type="project" value="UniProtKB-SubCell"/>
</dbReference>